<comment type="caution">
    <text evidence="7">The sequence shown here is derived from an EMBL/GenBank/DDBJ whole genome shotgun (WGS) entry which is preliminary data.</text>
</comment>
<feature type="transmembrane region" description="Helical" evidence="6">
    <location>
        <begin position="69"/>
        <end position="92"/>
    </location>
</feature>
<proteinExistence type="predicted"/>
<evidence type="ECO:0000256" key="4">
    <source>
        <dbReference type="ARBA" id="ARBA00022989"/>
    </source>
</evidence>
<feature type="transmembrane region" description="Helical" evidence="6">
    <location>
        <begin position="206"/>
        <end position="225"/>
    </location>
</feature>
<gene>
    <name evidence="7" type="ORF">JOD01_002157</name>
</gene>
<dbReference type="EMBL" id="JAFBEB010000006">
    <property type="protein sequence ID" value="MBM7590553.1"/>
    <property type="molecule type" value="Genomic_DNA"/>
</dbReference>
<evidence type="ECO:0000256" key="2">
    <source>
        <dbReference type="ARBA" id="ARBA00022475"/>
    </source>
</evidence>
<reference evidence="7" key="1">
    <citation type="submission" date="2021-01" db="EMBL/GenBank/DDBJ databases">
        <title>Genomic Encyclopedia of Type Strains, Phase IV (KMG-IV): sequencing the most valuable type-strain genomes for metagenomic binning, comparative biology and taxonomic classification.</title>
        <authorList>
            <person name="Goeker M."/>
        </authorList>
    </citation>
    <scope>NUCLEOTIDE SEQUENCE</scope>
    <source>
        <strain evidence="7">DSM 25523</strain>
    </source>
</reference>
<comment type="subcellular location">
    <subcellularLocation>
        <location evidence="1">Cell membrane</location>
        <topology evidence="1">Multi-pass membrane protein</topology>
    </subcellularLocation>
</comment>
<evidence type="ECO:0000256" key="1">
    <source>
        <dbReference type="ARBA" id="ARBA00004651"/>
    </source>
</evidence>
<organism evidence="7 8">
    <name type="scientific">Brevibacillus fulvus</name>
    <dbReference type="NCBI Taxonomy" id="1125967"/>
    <lineage>
        <taxon>Bacteria</taxon>
        <taxon>Bacillati</taxon>
        <taxon>Bacillota</taxon>
        <taxon>Bacilli</taxon>
        <taxon>Bacillales</taxon>
        <taxon>Paenibacillaceae</taxon>
        <taxon>Brevibacillus</taxon>
    </lineage>
</organism>
<keyword evidence="3 6" id="KW-0812">Transmembrane</keyword>
<keyword evidence="8" id="KW-1185">Reference proteome</keyword>
<evidence type="ECO:0000256" key="6">
    <source>
        <dbReference type="SAM" id="Phobius"/>
    </source>
</evidence>
<feature type="transmembrane region" description="Helical" evidence="6">
    <location>
        <begin position="14"/>
        <end position="31"/>
    </location>
</feature>
<evidence type="ECO:0000313" key="8">
    <source>
        <dbReference type="Proteomes" id="UP000717624"/>
    </source>
</evidence>
<dbReference type="Proteomes" id="UP000717624">
    <property type="component" value="Unassembled WGS sequence"/>
</dbReference>
<accession>A0A939BSK2</accession>
<dbReference type="CDD" id="cd06580">
    <property type="entry name" value="TM_PBP1_transp_TpRbsC_like"/>
    <property type="match status" value="1"/>
</dbReference>
<keyword evidence="7" id="KW-0762">Sugar transport</keyword>
<evidence type="ECO:0000256" key="5">
    <source>
        <dbReference type="ARBA" id="ARBA00023136"/>
    </source>
</evidence>
<feature type="transmembrane region" description="Helical" evidence="6">
    <location>
        <begin position="231"/>
        <end position="250"/>
    </location>
</feature>
<evidence type="ECO:0000313" key="7">
    <source>
        <dbReference type="EMBL" id="MBM7590553.1"/>
    </source>
</evidence>
<keyword evidence="5 6" id="KW-0472">Membrane</keyword>
<dbReference type="GO" id="GO:0022857">
    <property type="term" value="F:transmembrane transporter activity"/>
    <property type="evidence" value="ECO:0007669"/>
    <property type="project" value="InterPro"/>
</dbReference>
<keyword evidence="7" id="KW-0813">Transport</keyword>
<keyword evidence="4 6" id="KW-1133">Transmembrane helix</keyword>
<feature type="transmembrane region" description="Helical" evidence="6">
    <location>
        <begin position="157"/>
        <end position="176"/>
    </location>
</feature>
<dbReference type="Pfam" id="PF02653">
    <property type="entry name" value="BPD_transp_2"/>
    <property type="match status" value="1"/>
</dbReference>
<protein>
    <submittedName>
        <fullName evidence="7">Simple sugar transport system permease protein</fullName>
    </submittedName>
</protein>
<name>A0A939BSK2_9BACL</name>
<dbReference type="PANTHER" id="PTHR43370:SF1">
    <property type="entry name" value="GUANOSINE ABC TRANSPORTER PERMEASE PROTEIN NUPQ"/>
    <property type="match status" value="1"/>
</dbReference>
<dbReference type="GO" id="GO:0005886">
    <property type="term" value="C:plasma membrane"/>
    <property type="evidence" value="ECO:0007669"/>
    <property type="project" value="UniProtKB-SubCell"/>
</dbReference>
<feature type="transmembrane region" description="Helical" evidence="6">
    <location>
        <begin position="43"/>
        <end position="63"/>
    </location>
</feature>
<sequence>MDWLVLGSNLIHDTIVFSTALIFAALGGLYSERSGVVNIGLEGMMVIGAFTGAVCTFFMQPFFEPGSVIPAWIGFVAAIVAGAIFSLPHAVASITFKADQTVSGVALNFLAAGLSVYLTKILFHGAGQTTTLTSVFSKWHIPGLSEIPFFGHAIFEAYPTSYLAFIAVAITWFLLFKTSYGLRLRSVGEHPRAADTAGINVFRVRYNAVMISGALAAMGGATIALTTTSNFSHNTISGQGYIALAALIFGKWRPVGVMWAALFFGIGQAAKSLIQILGLAEYVPTELIYMLPYILTVIVLAGFVGRTNAPAASGKPYETGSR</sequence>
<dbReference type="InterPro" id="IPR001851">
    <property type="entry name" value="ABC_transp_permease"/>
</dbReference>
<evidence type="ECO:0000256" key="3">
    <source>
        <dbReference type="ARBA" id="ARBA00022692"/>
    </source>
</evidence>
<feature type="transmembrane region" description="Helical" evidence="6">
    <location>
        <begin position="257"/>
        <end position="280"/>
    </location>
</feature>
<dbReference type="RefSeq" id="WP_204518297.1">
    <property type="nucleotide sequence ID" value="NZ_BAABIN010000002.1"/>
</dbReference>
<feature type="transmembrane region" description="Helical" evidence="6">
    <location>
        <begin position="104"/>
        <end position="123"/>
    </location>
</feature>
<feature type="transmembrane region" description="Helical" evidence="6">
    <location>
        <begin position="286"/>
        <end position="305"/>
    </location>
</feature>
<dbReference type="AlphaFoldDB" id="A0A939BSK2"/>
<dbReference type="PANTHER" id="PTHR43370">
    <property type="entry name" value="SUGAR ABC TRANSPORTER INTEGRAL MEMBRANE PROTEIN-RELATED"/>
    <property type="match status" value="1"/>
</dbReference>
<keyword evidence="2" id="KW-1003">Cell membrane</keyword>